<dbReference type="Gene3D" id="3.90.220.20">
    <property type="entry name" value="DNA methylase specificity domains"/>
    <property type="match status" value="2"/>
</dbReference>
<dbReference type="KEGG" id="xoo:XOO3464"/>
<dbReference type="STRING" id="291331.XOO3464"/>
<evidence type="ECO:0000259" key="5">
    <source>
        <dbReference type="Pfam" id="PF01420"/>
    </source>
</evidence>
<dbReference type="REBASE" id="10821">
    <property type="entry name" value="S.XorKORF3462P"/>
</dbReference>
<dbReference type="AlphaFoldDB" id="Q5GX53"/>
<name>Q5GX53_XANOR</name>
<evidence type="ECO:0000256" key="2">
    <source>
        <dbReference type="ARBA" id="ARBA00022747"/>
    </source>
</evidence>
<dbReference type="InterPro" id="IPR000055">
    <property type="entry name" value="Restrct_endonuc_typeI_TRD"/>
</dbReference>
<sequence length="464" mass="50645">MVRWTVSELPGGWCTSALSGLADTVRGVTYNKLQAQSTAEEGLLPILRANNINSGKLVFDDLVFVPEDCVSRTQVLLAGDIVVAMSSGSRSVVGKSAQVEAPWPGSFGAFCGVLRASQEIDARYLYYFTQSRAYRDRVSELAAGVNINNLKPGHFEKISVPLAPLAEQKRIAQKLDALLAQVDTLKARIDAIPALLKRFRKSVVHSAVIGRLSADLRVPIEKSEEQEQLGPLESWREVTLASLGELSRGKSKHRPRNDSRLYGSEYPFIQTGDVANSGGALTSSKVFYSEFGLKQSRLFPSGTLCITIAANIADTAMLAIDACFPDSVVGFIPNKDDCVTQFIKYVIDDNKESLEALAPATAQKNINLKVLNQVKLRIPPIKEQTEIVRHVEQLFAYADQLEAKVAAAQQRIDALTQSLLAKAFRGELVPQDPSDEPASVLLDRIRAQRAATPKPKRGRKAATS</sequence>
<keyword evidence="6" id="KW-0540">Nuclease</keyword>
<keyword evidence="6" id="KW-0378">Hydrolase</keyword>
<keyword evidence="3" id="KW-0238">DNA-binding</keyword>
<dbReference type="HOGENOM" id="CLU_021095_10_2_6"/>
<evidence type="ECO:0000313" key="7">
    <source>
        <dbReference type="Proteomes" id="UP000006735"/>
    </source>
</evidence>
<keyword evidence="6" id="KW-0255">Endonuclease</keyword>
<dbReference type="InterPro" id="IPR044946">
    <property type="entry name" value="Restrct_endonuc_typeI_TRD_sf"/>
</dbReference>
<dbReference type="CDD" id="cd17282">
    <property type="entry name" value="RMtype1_S_Eco16444ORF1681_TRD1-CR1_like"/>
    <property type="match status" value="1"/>
</dbReference>
<evidence type="ECO:0000256" key="1">
    <source>
        <dbReference type="ARBA" id="ARBA00010923"/>
    </source>
</evidence>
<protein>
    <submittedName>
        <fullName evidence="6">Restriction endonuclease S subunits</fullName>
    </submittedName>
</protein>
<dbReference type="Proteomes" id="UP000006735">
    <property type="component" value="Chromosome"/>
</dbReference>
<dbReference type="EMBL" id="AE013598">
    <property type="protein sequence ID" value="AAW76718.1"/>
    <property type="molecule type" value="Genomic_DNA"/>
</dbReference>
<evidence type="ECO:0000256" key="3">
    <source>
        <dbReference type="ARBA" id="ARBA00023125"/>
    </source>
</evidence>
<feature type="coiled-coil region" evidence="4">
    <location>
        <begin position="391"/>
        <end position="418"/>
    </location>
</feature>
<dbReference type="PANTHER" id="PTHR43140:SF1">
    <property type="entry name" value="TYPE I RESTRICTION ENZYME ECOKI SPECIFICITY SUBUNIT"/>
    <property type="match status" value="1"/>
</dbReference>
<dbReference type="CDD" id="cd17252">
    <property type="entry name" value="RMtype1_S_EcoKI-TRD1-CR1_like"/>
    <property type="match status" value="1"/>
</dbReference>
<accession>Q5GX53</accession>
<organism evidence="6 7">
    <name type="scientific">Xanthomonas oryzae pv. oryzae (strain KACC10331 / KXO85)</name>
    <dbReference type="NCBI Taxonomy" id="291331"/>
    <lineage>
        <taxon>Bacteria</taxon>
        <taxon>Pseudomonadati</taxon>
        <taxon>Pseudomonadota</taxon>
        <taxon>Gammaproteobacteria</taxon>
        <taxon>Lysobacterales</taxon>
        <taxon>Lysobacteraceae</taxon>
        <taxon>Xanthomonas</taxon>
    </lineage>
</organism>
<feature type="domain" description="Type I restriction modification DNA specificity" evidence="5">
    <location>
        <begin position="234"/>
        <end position="404"/>
    </location>
</feature>
<comment type="similarity">
    <text evidence="1">Belongs to the type-I restriction system S methylase family.</text>
</comment>
<dbReference type="GO" id="GO:0003677">
    <property type="term" value="F:DNA binding"/>
    <property type="evidence" value="ECO:0007669"/>
    <property type="project" value="UniProtKB-KW"/>
</dbReference>
<dbReference type="PANTHER" id="PTHR43140">
    <property type="entry name" value="TYPE-1 RESTRICTION ENZYME ECOKI SPECIFICITY PROTEIN"/>
    <property type="match status" value="1"/>
</dbReference>
<feature type="domain" description="Type I restriction modification DNA specificity" evidence="5">
    <location>
        <begin position="10"/>
        <end position="192"/>
    </location>
</feature>
<dbReference type="GO" id="GO:0009307">
    <property type="term" value="P:DNA restriction-modification system"/>
    <property type="evidence" value="ECO:0007669"/>
    <property type="project" value="UniProtKB-KW"/>
</dbReference>
<dbReference type="GO" id="GO:0004519">
    <property type="term" value="F:endonuclease activity"/>
    <property type="evidence" value="ECO:0007669"/>
    <property type="project" value="UniProtKB-KW"/>
</dbReference>
<keyword evidence="4" id="KW-0175">Coiled coil</keyword>
<keyword evidence="2" id="KW-0680">Restriction system</keyword>
<reference evidence="6 7" key="1">
    <citation type="journal article" date="2005" name="Nucleic Acids Res.">
        <title>The genome sequence of Xanthomonas oryzae pathovar oryzae KACC10331, the bacterial blight pathogen of rice.</title>
        <authorList>
            <person name="Lee B.M."/>
            <person name="Park Y.J."/>
            <person name="Park D.S."/>
            <person name="Kang H.W."/>
            <person name="Kim J.G."/>
            <person name="Song E.S."/>
            <person name="Park I.C."/>
            <person name="Yoon U.H."/>
            <person name="Hahn J.H."/>
            <person name="Koo B.S."/>
            <person name="Lee G.B."/>
            <person name="Kim H."/>
            <person name="Park H.S."/>
            <person name="Yoon K.O."/>
            <person name="Kim J.H."/>
            <person name="Jung C.H."/>
            <person name="Koh N.H."/>
            <person name="Seo J.S."/>
            <person name="Go S.J."/>
        </authorList>
    </citation>
    <scope>NUCLEOTIDE SEQUENCE [LARGE SCALE GENOMIC DNA]</scope>
    <source>
        <strain evidence="7">KACC10331 / KXO85</strain>
    </source>
</reference>
<proteinExistence type="inferred from homology"/>
<dbReference type="InterPro" id="IPR051212">
    <property type="entry name" value="Type-I_RE_S_subunit"/>
</dbReference>
<evidence type="ECO:0000256" key="4">
    <source>
        <dbReference type="SAM" id="Coils"/>
    </source>
</evidence>
<gene>
    <name evidence="6" type="primary">HsdS</name>
    <name evidence="6" type="ordered locus">XOO3464</name>
</gene>
<evidence type="ECO:0000313" key="6">
    <source>
        <dbReference type="EMBL" id="AAW76718.1"/>
    </source>
</evidence>
<dbReference type="Pfam" id="PF01420">
    <property type="entry name" value="Methylase_S"/>
    <property type="match status" value="2"/>
</dbReference>
<keyword evidence="7" id="KW-1185">Reference proteome</keyword>
<dbReference type="SUPFAM" id="SSF116734">
    <property type="entry name" value="DNA methylase specificity domain"/>
    <property type="match status" value="2"/>
</dbReference>